<dbReference type="EMBL" id="ON529854">
    <property type="protein sequence ID" value="USN14418.1"/>
    <property type="molecule type" value="Genomic_DNA"/>
</dbReference>
<evidence type="ECO:0008006" key="3">
    <source>
        <dbReference type="Google" id="ProtNLM"/>
    </source>
</evidence>
<dbReference type="Proteomes" id="UP001057102">
    <property type="component" value="Segment"/>
</dbReference>
<name>A0A9E7MPT9_9CAUD</name>
<protein>
    <recommendedName>
        <fullName evidence="3">Tail fiber protein</fullName>
    </recommendedName>
</protein>
<keyword evidence="2" id="KW-1185">Reference proteome</keyword>
<organism evidence="1 2">
    <name type="scientific">Janthinobacterium phage vB_JliS-Donnerlittchen</name>
    <dbReference type="NCBI Taxonomy" id="2948610"/>
    <lineage>
        <taxon>Viruses</taxon>
        <taxon>Duplodnaviria</taxon>
        <taxon>Heunggongvirae</taxon>
        <taxon>Uroviricota</taxon>
        <taxon>Caudoviricetes</taxon>
        <taxon>Mesyanzhinovviridae</taxon>
        <taxon>Bradleyvirinae</taxon>
        <taxon>Donnerlittchenvirus</taxon>
        <taxon>Donnerlittchenvirus donnerlittchenvirus</taxon>
    </lineage>
</organism>
<evidence type="ECO:0000313" key="2">
    <source>
        <dbReference type="Proteomes" id="UP001057102"/>
    </source>
</evidence>
<sequence length="396" mass="40841">MANEVPVLRRGLRANLPTSGLIPGELLLTTDRHTLHAALGESEAVPVVIAIDELATLVGSGVVSTQDYVLIHDADGIGVREKKILVSELLTALGAVSSGQLGQPNGVATLGSDGKVPTSQLPDAVLGALKYQGTWNASANSPAIPAASSSNRGFYYVVAVAGTTSLNGEADWQVGDWLVSSGTSWGKVDNSDKVSSVAGKTGVVTLVKGDVGLGSVDNTSDAGKPVSTAQQAALDGKEPTISAGTTAKYWRGDKTWQDLNKAAVGLGSADNTSDANKPVSTAQQAALDAKADKALEAWTAPTLTNSWINNGSGYNSVGFYKDSFGVVHLRGLIKSGSMQASAFTLPAGYRPPAREFFGTVSNALFGSVFVDPDGTVVPWSGSNTWFSLDGLTFRAA</sequence>
<reference evidence="1" key="1">
    <citation type="submission" date="2022-05" db="EMBL/GenBank/DDBJ databases">
        <authorList>
            <person name="Friedrich I."/>
            <person name="Poehlein A."/>
            <person name="Schneider D."/>
            <person name="Hertel R."/>
            <person name="Daniel R."/>
        </authorList>
    </citation>
    <scope>NUCLEOTIDE SEQUENCE</scope>
</reference>
<evidence type="ECO:0000313" key="1">
    <source>
        <dbReference type="EMBL" id="USN14418.1"/>
    </source>
</evidence>
<proteinExistence type="predicted"/>
<accession>A0A9E7MPT9</accession>
<gene>
    <name evidence="1" type="ORF">DONNERLITTCHEN_00170</name>
</gene>